<organism evidence="5 6">
    <name type="scientific">Hibiscus sabdariffa</name>
    <name type="common">roselle</name>
    <dbReference type="NCBI Taxonomy" id="183260"/>
    <lineage>
        <taxon>Eukaryota</taxon>
        <taxon>Viridiplantae</taxon>
        <taxon>Streptophyta</taxon>
        <taxon>Embryophyta</taxon>
        <taxon>Tracheophyta</taxon>
        <taxon>Spermatophyta</taxon>
        <taxon>Magnoliopsida</taxon>
        <taxon>eudicotyledons</taxon>
        <taxon>Gunneridae</taxon>
        <taxon>Pentapetalae</taxon>
        <taxon>rosids</taxon>
        <taxon>malvids</taxon>
        <taxon>Malvales</taxon>
        <taxon>Malvaceae</taxon>
        <taxon>Malvoideae</taxon>
        <taxon>Hibiscus</taxon>
    </lineage>
</organism>
<dbReference type="PANTHER" id="PTHR47967">
    <property type="entry name" value="OS07G0603500 PROTEIN-RELATED"/>
    <property type="match status" value="1"/>
</dbReference>
<dbReference type="InterPro" id="IPR021109">
    <property type="entry name" value="Peptidase_aspartic_dom_sf"/>
</dbReference>
<dbReference type="SUPFAM" id="SSF50630">
    <property type="entry name" value="Acid proteases"/>
    <property type="match status" value="1"/>
</dbReference>
<reference evidence="5 6" key="1">
    <citation type="journal article" date="2024" name="G3 (Bethesda)">
        <title>Genome assembly of Hibiscus sabdariffa L. provides insights into metabolisms of medicinal natural products.</title>
        <authorList>
            <person name="Kim T."/>
        </authorList>
    </citation>
    <scope>NUCLEOTIDE SEQUENCE [LARGE SCALE GENOMIC DNA]</scope>
    <source>
        <strain evidence="5">TK-2024</strain>
        <tissue evidence="5">Old leaves</tissue>
    </source>
</reference>
<accession>A0ABR2U1U4</accession>
<evidence type="ECO:0000256" key="2">
    <source>
        <dbReference type="ARBA" id="ARBA00022670"/>
    </source>
</evidence>
<keyword evidence="6" id="KW-1185">Reference proteome</keyword>
<dbReference type="Gene3D" id="2.40.70.10">
    <property type="entry name" value="Acid Proteases"/>
    <property type="match status" value="1"/>
</dbReference>
<dbReference type="PANTHER" id="PTHR47967:SF66">
    <property type="entry name" value="ASPARTIC PROTEINASE CDR1-RELATED"/>
    <property type="match status" value="1"/>
</dbReference>
<proteinExistence type="inferred from homology"/>
<sequence length="227" mass="24013">MKAAEADIIVNQGEYLMNISLGTPGFDVVAIADTGSDLIWTQCNPCSHCFKQEAPFFDPTKSSTTASQCDSLQGSSCSSANTCQYSVSYGDESFSNGDLAADTLTLAVPIMVIGCGHNNDGTFNEKTSGIIGLGGGKVSVISQLGASIAGKFSYCLLPISEMGISSKMNFGTTLTLLPSDFYSELESVVDSHINATKVEGAQGLSLCYEAQELIECRCQVEAIEYLR</sequence>
<dbReference type="PROSITE" id="PS51767">
    <property type="entry name" value="PEPTIDASE_A1"/>
    <property type="match status" value="1"/>
</dbReference>
<keyword evidence="3" id="KW-0378">Hydrolase</keyword>
<protein>
    <recommendedName>
        <fullName evidence="4">Peptidase A1 domain-containing protein</fullName>
    </recommendedName>
</protein>
<evidence type="ECO:0000313" key="6">
    <source>
        <dbReference type="Proteomes" id="UP001396334"/>
    </source>
</evidence>
<dbReference type="Pfam" id="PF14543">
    <property type="entry name" value="TAXi_N"/>
    <property type="match status" value="1"/>
</dbReference>
<dbReference type="Proteomes" id="UP001396334">
    <property type="component" value="Unassembled WGS sequence"/>
</dbReference>
<keyword evidence="2" id="KW-0645">Protease</keyword>
<evidence type="ECO:0000256" key="1">
    <source>
        <dbReference type="ARBA" id="ARBA00007447"/>
    </source>
</evidence>
<name>A0ABR2U1U4_9ROSI</name>
<evidence type="ECO:0000256" key="3">
    <source>
        <dbReference type="ARBA" id="ARBA00022801"/>
    </source>
</evidence>
<comment type="similarity">
    <text evidence="1">Belongs to the peptidase A1 family.</text>
</comment>
<gene>
    <name evidence="5" type="ORF">V6N11_071940</name>
</gene>
<dbReference type="InterPro" id="IPR051708">
    <property type="entry name" value="Plant_Aspart_Prot_A1"/>
</dbReference>
<comment type="caution">
    <text evidence="5">The sequence shown here is derived from an EMBL/GenBank/DDBJ whole genome shotgun (WGS) entry which is preliminary data.</text>
</comment>
<feature type="domain" description="Peptidase A1" evidence="4">
    <location>
        <begin position="15"/>
        <end position="227"/>
    </location>
</feature>
<dbReference type="EMBL" id="JBBPBN010000003">
    <property type="protein sequence ID" value="KAK9043604.1"/>
    <property type="molecule type" value="Genomic_DNA"/>
</dbReference>
<dbReference type="InterPro" id="IPR033121">
    <property type="entry name" value="PEPTIDASE_A1"/>
</dbReference>
<evidence type="ECO:0000313" key="5">
    <source>
        <dbReference type="EMBL" id="KAK9043604.1"/>
    </source>
</evidence>
<evidence type="ECO:0000259" key="4">
    <source>
        <dbReference type="PROSITE" id="PS51767"/>
    </source>
</evidence>
<dbReference type="InterPro" id="IPR032861">
    <property type="entry name" value="TAXi_N"/>
</dbReference>